<dbReference type="AlphaFoldDB" id="A0A504X7E7"/>
<dbReference type="VEuPathDB" id="TriTrypDB:LdBPK_051000.1"/>
<comment type="caution">
    <text evidence="1">The sequence shown here is derived from an EMBL/GenBank/DDBJ whole genome shotgun (WGS) entry which is preliminary data.</text>
</comment>
<evidence type="ECO:0000313" key="2">
    <source>
        <dbReference type="Proteomes" id="UP000318447"/>
    </source>
</evidence>
<evidence type="ECO:0008006" key="3">
    <source>
        <dbReference type="Google" id="ProtNLM"/>
    </source>
</evidence>
<dbReference type="SUPFAM" id="SSF57850">
    <property type="entry name" value="RING/U-box"/>
    <property type="match status" value="1"/>
</dbReference>
<accession>A0A504X7E7</accession>
<dbReference type="VEuPathDB" id="TriTrypDB:LdCL_050015300"/>
<gene>
    <name evidence="1" type="ORF">CGC21_9705</name>
</gene>
<dbReference type="VEuPathDB" id="TriTrypDB:LDHU3_05.1120"/>
<dbReference type="EMBL" id="RHLC01000038">
    <property type="protein sequence ID" value="TPP44104.1"/>
    <property type="molecule type" value="Genomic_DNA"/>
</dbReference>
<reference evidence="2" key="1">
    <citation type="submission" date="2019-02" db="EMBL/GenBank/DDBJ databases">
        <title>FDA dAtabase for Regulatory Grade micrObial Sequences (FDA-ARGOS): Supporting development and validation of Infectious Disease Dx tests.</title>
        <authorList>
            <person name="Duncan R."/>
            <person name="Fisher C."/>
            <person name="Tallon L."/>
            <person name="Sadzewicz L."/>
            <person name="Sengamalay N."/>
            <person name="Ott S."/>
            <person name="Godinez A."/>
            <person name="Nagaraj S."/>
            <person name="Vavikolanu K."/>
            <person name="Nadendla S."/>
            <person name="Aluvathingal J."/>
            <person name="Sichtig H."/>
        </authorList>
    </citation>
    <scope>NUCLEOTIDE SEQUENCE [LARGE SCALE GENOMIC DNA]</scope>
    <source>
        <strain evidence="2">FDAARGOS_361</strain>
    </source>
</reference>
<name>A0A504X7E7_LEIDO</name>
<dbReference type="Proteomes" id="UP000318447">
    <property type="component" value="Unassembled WGS sequence"/>
</dbReference>
<evidence type="ECO:0000313" key="1">
    <source>
        <dbReference type="EMBL" id="TPP44104.1"/>
    </source>
</evidence>
<protein>
    <recommendedName>
        <fullName evidence="3">RING-type domain-containing protein</fullName>
    </recommendedName>
</protein>
<sequence>MQSTQAHNMETEVASGRLGARDGLLGAALLSDPAANAEDEQNEETCQVLIPPNMSMGADDEEVCGVCLEPPPAGCFVELWCCGNILCVADAQQLGKCPFCREEPLVWNITK</sequence>
<organism evidence="1 2">
    <name type="scientific">Leishmania donovani</name>
    <dbReference type="NCBI Taxonomy" id="5661"/>
    <lineage>
        <taxon>Eukaryota</taxon>
        <taxon>Discoba</taxon>
        <taxon>Euglenozoa</taxon>
        <taxon>Kinetoplastea</taxon>
        <taxon>Metakinetoplastina</taxon>
        <taxon>Trypanosomatida</taxon>
        <taxon>Trypanosomatidae</taxon>
        <taxon>Leishmaniinae</taxon>
        <taxon>Leishmania</taxon>
    </lineage>
</organism>
<proteinExistence type="predicted"/>